<proteinExistence type="inferred from homology"/>
<dbReference type="SMART" id="SM00898">
    <property type="entry name" value="Fapy_DNA_glyco"/>
    <property type="match status" value="1"/>
</dbReference>
<dbReference type="InterPro" id="IPR035937">
    <property type="entry name" value="FPG_N"/>
</dbReference>
<evidence type="ECO:0000256" key="5">
    <source>
        <dbReference type="ARBA" id="ARBA00022723"/>
    </source>
</evidence>
<dbReference type="EMBL" id="MEVC01000021">
    <property type="protein sequence ID" value="OGC54503.1"/>
    <property type="molecule type" value="Genomic_DNA"/>
</dbReference>
<dbReference type="GO" id="GO:0003684">
    <property type="term" value="F:damaged DNA binding"/>
    <property type="evidence" value="ECO:0007669"/>
    <property type="project" value="InterPro"/>
</dbReference>
<dbReference type="InterPro" id="IPR000214">
    <property type="entry name" value="Znf_DNA_glyclase/AP_lyase"/>
</dbReference>
<dbReference type="InterPro" id="IPR012319">
    <property type="entry name" value="FPG_cat"/>
</dbReference>
<feature type="domain" description="Formamidopyrimidine-DNA glycosylase catalytic" evidence="18">
    <location>
        <begin position="2"/>
        <end position="111"/>
    </location>
</feature>
<dbReference type="GO" id="GO:0034039">
    <property type="term" value="F:8-oxo-7,8-dihydroguanine DNA N-glycosylase activity"/>
    <property type="evidence" value="ECO:0007669"/>
    <property type="project" value="TreeGrafter"/>
</dbReference>
<dbReference type="Gene3D" id="1.10.8.50">
    <property type="match status" value="1"/>
</dbReference>
<keyword evidence="8" id="KW-0378">Hydrolase</keyword>
<dbReference type="Gene3D" id="3.20.190.10">
    <property type="entry name" value="MutM-like, N-terminal"/>
    <property type="match status" value="1"/>
</dbReference>
<evidence type="ECO:0000256" key="2">
    <source>
        <dbReference type="ARBA" id="ARBA00001947"/>
    </source>
</evidence>
<accession>A0A1F4VCT1</accession>
<feature type="domain" description="FPG-type" evidence="17">
    <location>
        <begin position="234"/>
        <end position="268"/>
    </location>
</feature>
<dbReference type="Proteomes" id="UP000179005">
    <property type="component" value="Unassembled WGS sequence"/>
</dbReference>
<evidence type="ECO:0000256" key="14">
    <source>
        <dbReference type="ARBA" id="ARBA00023295"/>
    </source>
</evidence>
<reference evidence="19 20" key="1">
    <citation type="journal article" date="2016" name="Nat. Commun.">
        <title>Thousands of microbial genomes shed light on interconnected biogeochemical processes in an aquifer system.</title>
        <authorList>
            <person name="Anantharaman K."/>
            <person name="Brown C.T."/>
            <person name="Hug L.A."/>
            <person name="Sharon I."/>
            <person name="Castelle C.J."/>
            <person name="Probst A.J."/>
            <person name="Thomas B.C."/>
            <person name="Singh A."/>
            <person name="Wilkins M.J."/>
            <person name="Karaoz U."/>
            <person name="Brodie E.L."/>
            <person name="Williams K.H."/>
            <person name="Hubbard S.S."/>
            <person name="Banfield J.F."/>
        </authorList>
    </citation>
    <scope>NUCLEOTIDE SEQUENCE [LARGE SCALE GENOMIC DNA]</scope>
</reference>
<dbReference type="GO" id="GO:0140078">
    <property type="term" value="F:class I DNA-(apurinic or apyrimidinic site) endonuclease activity"/>
    <property type="evidence" value="ECO:0007669"/>
    <property type="project" value="UniProtKB-EC"/>
</dbReference>
<evidence type="ECO:0000256" key="13">
    <source>
        <dbReference type="ARBA" id="ARBA00023268"/>
    </source>
</evidence>
<evidence type="ECO:0000256" key="9">
    <source>
        <dbReference type="ARBA" id="ARBA00022833"/>
    </source>
</evidence>
<evidence type="ECO:0000313" key="19">
    <source>
        <dbReference type="EMBL" id="OGC54503.1"/>
    </source>
</evidence>
<sequence>MPELPEVETITRDLKKELPGLEIKEVVVHGSYRPKAKDLNSVVGPKITGVERIGKTIHLILEDGRRLVFHLIMTGRLLLRDAQAKPDPDQRVTFKLSNGKELRFTDQRMFGWVELLGQEELGDFRLRFGPDPFELTPDIFANRLQQKKTAIKNALLEQKLVSGIGNIYANDALWLAQIHPEAKTTDLSQEQLESLHKSVVEILQEGIAHRGSTLEDKMYVDLYGREGSHQDHFRVYSRAGEKCLRCEGTITFTQLGGRGTFFCERCQVKSSQPTLI</sequence>
<dbReference type="InterPro" id="IPR015886">
    <property type="entry name" value="H2TH_FPG"/>
</dbReference>
<evidence type="ECO:0000256" key="7">
    <source>
        <dbReference type="ARBA" id="ARBA00022771"/>
    </source>
</evidence>
<evidence type="ECO:0000256" key="16">
    <source>
        <dbReference type="PROSITE-ProRule" id="PRU00391"/>
    </source>
</evidence>
<dbReference type="AlphaFoldDB" id="A0A1F4VCT1"/>
<evidence type="ECO:0000256" key="1">
    <source>
        <dbReference type="ARBA" id="ARBA00001668"/>
    </source>
</evidence>
<evidence type="ECO:0000256" key="3">
    <source>
        <dbReference type="ARBA" id="ARBA00009409"/>
    </source>
</evidence>
<evidence type="ECO:0000256" key="4">
    <source>
        <dbReference type="ARBA" id="ARBA00011245"/>
    </source>
</evidence>
<dbReference type="Pfam" id="PF06827">
    <property type="entry name" value="zf-FPG_IleRS"/>
    <property type="match status" value="1"/>
</dbReference>
<dbReference type="PROSITE" id="PS51066">
    <property type="entry name" value="ZF_FPG_2"/>
    <property type="match status" value="1"/>
</dbReference>
<comment type="cofactor">
    <cofactor evidence="2">
        <name>Zn(2+)</name>
        <dbReference type="ChEBI" id="CHEBI:29105"/>
    </cofactor>
</comment>
<evidence type="ECO:0000259" key="17">
    <source>
        <dbReference type="PROSITE" id="PS51066"/>
    </source>
</evidence>
<dbReference type="CDD" id="cd08966">
    <property type="entry name" value="EcFpg-like_N"/>
    <property type="match status" value="1"/>
</dbReference>
<comment type="catalytic activity">
    <reaction evidence="15">
        <text>2'-deoxyribonucleotide-(2'-deoxyribose 5'-phosphate)-2'-deoxyribonucleotide-DNA = a 3'-end 2'-deoxyribonucleotide-(2,3-dehydro-2,3-deoxyribose 5'-phosphate)-DNA + a 5'-end 5'-phospho-2'-deoxyribonucleoside-DNA + H(+)</text>
        <dbReference type="Rhea" id="RHEA:66592"/>
        <dbReference type="Rhea" id="RHEA-COMP:13180"/>
        <dbReference type="Rhea" id="RHEA-COMP:16897"/>
        <dbReference type="Rhea" id="RHEA-COMP:17067"/>
        <dbReference type="ChEBI" id="CHEBI:15378"/>
        <dbReference type="ChEBI" id="CHEBI:136412"/>
        <dbReference type="ChEBI" id="CHEBI:157695"/>
        <dbReference type="ChEBI" id="CHEBI:167181"/>
        <dbReference type="EC" id="4.2.99.18"/>
    </reaction>
</comment>
<evidence type="ECO:0000256" key="11">
    <source>
        <dbReference type="ARBA" id="ARBA00023204"/>
    </source>
</evidence>
<dbReference type="Pfam" id="PF01149">
    <property type="entry name" value="Fapy_DNA_glyco"/>
    <property type="match status" value="1"/>
</dbReference>
<dbReference type="InterPro" id="IPR020629">
    <property type="entry name" value="FPG_Glyclase"/>
</dbReference>
<dbReference type="SMART" id="SM01232">
    <property type="entry name" value="H2TH"/>
    <property type="match status" value="1"/>
</dbReference>
<dbReference type="PANTHER" id="PTHR22993:SF9">
    <property type="entry name" value="FORMAMIDOPYRIMIDINE-DNA GLYCOSYLASE"/>
    <property type="match status" value="1"/>
</dbReference>
<keyword evidence="5" id="KW-0479">Metal-binding</keyword>
<comment type="caution">
    <text evidence="19">The sequence shown here is derived from an EMBL/GenBank/DDBJ whole genome shotgun (WGS) entry which is preliminary data.</text>
</comment>
<dbReference type="InterPro" id="IPR010663">
    <property type="entry name" value="Znf_FPG/IleRS"/>
</dbReference>
<keyword evidence="11" id="KW-0234">DNA repair</keyword>
<keyword evidence="10" id="KW-0238">DNA-binding</keyword>
<dbReference type="FunFam" id="1.10.8.50:FF:000003">
    <property type="entry name" value="Formamidopyrimidine-DNA glycosylase"/>
    <property type="match status" value="1"/>
</dbReference>
<comment type="catalytic activity">
    <reaction evidence="1">
        <text>Hydrolysis of DNA containing ring-opened 7-methylguanine residues, releasing 2,6-diamino-4-hydroxy-5-(N-methyl)formamidopyrimidine.</text>
        <dbReference type="EC" id="3.2.2.23"/>
    </reaction>
</comment>
<comment type="subunit">
    <text evidence="4">Monomer.</text>
</comment>
<name>A0A1F4VCT1_UNCKA</name>
<dbReference type="SUPFAM" id="SSF46946">
    <property type="entry name" value="S13-like H2TH domain"/>
    <property type="match status" value="1"/>
</dbReference>
<comment type="similarity">
    <text evidence="3">Belongs to the FPG family.</text>
</comment>
<evidence type="ECO:0000313" key="20">
    <source>
        <dbReference type="Proteomes" id="UP000179005"/>
    </source>
</evidence>
<evidence type="ECO:0000256" key="15">
    <source>
        <dbReference type="ARBA" id="ARBA00044632"/>
    </source>
</evidence>
<evidence type="ECO:0000256" key="6">
    <source>
        <dbReference type="ARBA" id="ARBA00022763"/>
    </source>
</evidence>
<evidence type="ECO:0000256" key="12">
    <source>
        <dbReference type="ARBA" id="ARBA00023239"/>
    </source>
</evidence>
<keyword evidence="6" id="KW-0227">DNA damage</keyword>
<evidence type="ECO:0000256" key="10">
    <source>
        <dbReference type="ARBA" id="ARBA00023125"/>
    </source>
</evidence>
<dbReference type="SUPFAM" id="SSF57716">
    <property type="entry name" value="Glucocorticoid receptor-like (DNA-binding domain)"/>
    <property type="match status" value="1"/>
</dbReference>
<dbReference type="GO" id="GO:0006284">
    <property type="term" value="P:base-excision repair"/>
    <property type="evidence" value="ECO:0007669"/>
    <property type="project" value="InterPro"/>
</dbReference>
<keyword evidence="13" id="KW-0511">Multifunctional enzyme</keyword>
<dbReference type="PROSITE" id="PS51068">
    <property type="entry name" value="FPG_CAT"/>
    <property type="match status" value="1"/>
</dbReference>
<dbReference type="NCBIfam" id="TIGR00577">
    <property type="entry name" value="fpg"/>
    <property type="match status" value="1"/>
</dbReference>
<keyword evidence="7 16" id="KW-0863">Zinc-finger</keyword>
<organism evidence="19 20">
    <name type="scientific">candidate division WWE3 bacterium RIFCSPHIGHO2_01_FULL_48_15</name>
    <dbReference type="NCBI Taxonomy" id="1802619"/>
    <lineage>
        <taxon>Bacteria</taxon>
        <taxon>Katanobacteria</taxon>
    </lineage>
</organism>
<dbReference type="SUPFAM" id="SSF81624">
    <property type="entry name" value="N-terminal domain of MutM-like DNA repair proteins"/>
    <property type="match status" value="1"/>
</dbReference>
<protein>
    <submittedName>
        <fullName evidence="19">DNA-formamidopyrimidine glycosylase</fullName>
    </submittedName>
</protein>
<dbReference type="GO" id="GO:0008270">
    <property type="term" value="F:zinc ion binding"/>
    <property type="evidence" value="ECO:0007669"/>
    <property type="project" value="UniProtKB-KW"/>
</dbReference>
<dbReference type="Pfam" id="PF06831">
    <property type="entry name" value="H2TH"/>
    <property type="match status" value="1"/>
</dbReference>
<gene>
    <name evidence="19" type="ORF">A2797_00620</name>
</gene>
<keyword evidence="14" id="KW-0326">Glycosidase</keyword>
<dbReference type="STRING" id="1802619.A2797_00620"/>
<keyword evidence="9" id="KW-0862">Zinc</keyword>
<dbReference type="NCBIfam" id="NF002211">
    <property type="entry name" value="PRK01103.1"/>
    <property type="match status" value="1"/>
</dbReference>
<dbReference type="PANTHER" id="PTHR22993">
    <property type="entry name" value="FORMAMIDOPYRIMIDINE-DNA GLYCOSYLASE"/>
    <property type="match status" value="1"/>
</dbReference>
<evidence type="ECO:0000256" key="8">
    <source>
        <dbReference type="ARBA" id="ARBA00022801"/>
    </source>
</evidence>
<dbReference type="InterPro" id="IPR010979">
    <property type="entry name" value="Ribosomal_uS13-like_H2TH"/>
</dbReference>
<keyword evidence="12" id="KW-0456">Lyase</keyword>
<evidence type="ECO:0000259" key="18">
    <source>
        <dbReference type="PROSITE" id="PS51068"/>
    </source>
</evidence>